<evidence type="ECO:0000256" key="6">
    <source>
        <dbReference type="SAM" id="SignalP"/>
    </source>
</evidence>
<keyword evidence="9" id="KW-1185">Reference proteome</keyword>
<organism evidence="8 9">
    <name type="scientific">Neisseria iguanae</name>
    <dbReference type="NCBI Taxonomy" id="90242"/>
    <lineage>
        <taxon>Bacteria</taxon>
        <taxon>Pseudomonadati</taxon>
        <taxon>Pseudomonadota</taxon>
        <taxon>Betaproteobacteria</taxon>
        <taxon>Neisseriales</taxon>
        <taxon>Neisseriaceae</taxon>
        <taxon>Neisseria</taxon>
    </lineage>
</organism>
<dbReference type="CDD" id="cd01146">
    <property type="entry name" value="FhuD"/>
    <property type="match status" value="1"/>
</dbReference>
<proteinExistence type="inferred from homology"/>
<feature type="domain" description="Fe/B12 periplasmic-binding" evidence="7">
    <location>
        <begin position="71"/>
        <end position="348"/>
    </location>
</feature>
<reference evidence="8 9" key="1">
    <citation type="submission" date="2018-03" db="EMBL/GenBank/DDBJ databases">
        <title>Neisseria weixii sp. nov., isolated from the intestinal contents of Tibetan Plateau pika (Ochotona curzoniae) in Yushu, Qinghai Province, China.</title>
        <authorList>
            <person name="Gui Z."/>
        </authorList>
    </citation>
    <scope>NUCLEOTIDE SEQUENCE [LARGE SCALE GENOMIC DNA]</scope>
    <source>
        <strain evidence="8 9">ATCC 51483</strain>
    </source>
</reference>
<dbReference type="PANTHER" id="PTHR30532">
    <property type="entry name" value="IRON III DICITRATE-BINDING PERIPLASMIC PROTEIN"/>
    <property type="match status" value="1"/>
</dbReference>
<dbReference type="PROSITE" id="PS51257">
    <property type="entry name" value="PROKAR_LIPOPROTEIN"/>
    <property type="match status" value="1"/>
</dbReference>
<dbReference type="PANTHER" id="PTHR30532:SF28">
    <property type="entry name" value="PETROBACTIN-BINDING PROTEIN YCLQ"/>
    <property type="match status" value="1"/>
</dbReference>
<evidence type="ECO:0000256" key="2">
    <source>
        <dbReference type="ARBA" id="ARBA00008814"/>
    </source>
</evidence>
<keyword evidence="5 6" id="KW-0732">Signal</keyword>
<gene>
    <name evidence="8" type="ORF">C7N83_04460</name>
</gene>
<accession>A0A2P7U184</accession>
<dbReference type="Pfam" id="PF01497">
    <property type="entry name" value="Peripla_BP_2"/>
    <property type="match status" value="1"/>
</dbReference>
<evidence type="ECO:0000256" key="5">
    <source>
        <dbReference type="ARBA" id="ARBA00022729"/>
    </source>
</evidence>
<feature type="chain" id="PRO_5015189406" evidence="6">
    <location>
        <begin position="20"/>
        <end position="357"/>
    </location>
</feature>
<feature type="signal peptide" evidence="6">
    <location>
        <begin position="1"/>
        <end position="19"/>
    </location>
</feature>
<evidence type="ECO:0000259" key="7">
    <source>
        <dbReference type="PROSITE" id="PS50983"/>
    </source>
</evidence>
<dbReference type="Gene3D" id="3.40.50.1980">
    <property type="entry name" value="Nitrogenase molybdenum iron protein domain"/>
    <property type="match status" value="2"/>
</dbReference>
<dbReference type="AlphaFoldDB" id="A0A2P7U184"/>
<protein>
    <submittedName>
        <fullName evidence="8">Iron-siderophore ABC transporter substrate-binding protein</fullName>
    </submittedName>
</protein>
<comment type="similarity">
    <text evidence="2">Belongs to the bacterial solute-binding protein 8 family.</text>
</comment>
<comment type="caution">
    <text evidence="8">The sequence shown here is derived from an EMBL/GenBank/DDBJ whole genome shotgun (WGS) entry which is preliminary data.</text>
</comment>
<evidence type="ECO:0000256" key="1">
    <source>
        <dbReference type="ARBA" id="ARBA00004196"/>
    </source>
</evidence>
<keyword evidence="3" id="KW-0813">Transport</keyword>
<dbReference type="InterPro" id="IPR002491">
    <property type="entry name" value="ABC_transptr_periplasmic_BD"/>
</dbReference>
<keyword evidence="4" id="KW-0408">Iron</keyword>
<keyword evidence="4" id="KW-0406">Ion transport</keyword>
<sequence length="357" mass="39344">MRKVQVHSLIIFNFRKVAAACLSAATALLITACSPSSEIKPFVEYAKTGQKYPVTINGTLGSITLTKQPERVVVLGAGAADIVAALGVQPLAVEHNTWGGDEQGYMPWFRAYLEKIGKPLPPTLTMFPELDAEKLVSLQPDLIIAPQSGLSADTYHLLSGFAPVIAHPHQPWLTTADEQLDIIAAALGRQSYAQRLKAETEAHFAAFRRRHPQLQGCTFAYIYSGGREANLSLYVIGEPRVDALIRLGLRMPPELEKMPLRPGTWSVSLGLENADKLNDADILFTWFNSEKDQSAAESRPLYREIKAVKRGSYIPLLDRSLAAAMYHISPLSAPWGIERLEPYLTKAAVYLPKKGRQ</sequence>
<dbReference type="Proteomes" id="UP000241868">
    <property type="component" value="Unassembled WGS sequence"/>
</dbReference>
<dbReference type="SUPFAM" id="SSF53807">
    <property type="entry name" value="Helical backbone' metal receptor"/>
    <property type="match status" value="1"/>
</dbReference>
<keyword evidence="4" id="KW-0410">Iron transport</keyword>
<dbReference type="OrthoDB" id="1846031at2"/>
<name>A0A2P7U184_9NEIS</name>
<comment type="subcellular location">
    <subcellularLocation>
        <location evidence="1">Cell envelope</location>
    </subcellularLocation>
</comment>
<evidence type="ECO:0000313" key="9">
    <source>
        <dbReference type="Proteomes" id="UP000241868"/>
    </source>
</evidence>
<dbReference type="GO" id="GO:1901678">
    <property type="term" value="P:iron coordination entity transport"/>
    <property type="evidence" value="ECO:0007669"/>
    <property type="project" value="UniProtKB-ARBA"/>
</dbReference>
<evidence type="ECO:0000256" key="3">
    <source>
        <dbReference type="ARBA" id="ARBA00022448"/>
    </source>
</evidence>
<dbReference type="GO" id="GO:0030288">
    <property type="term" value="C:outer membrane-bounded periplasmic space"/>
    <property type="evidence" value="ECO:0007669"/>
    <property type="project" value="TreeGrafter"/>
</dbReference>
<dbReference type="InterPro" id="IPR051313">
    <property type="entry name" value="Bact_iron-sidero_bind"/>
</dbReference>
<dbReference type="PROSITE" id="PS50983">
    <property type="entry name" value="FE_B12_PBP"/>
    <property type="match status" value="1"/>
</dbReference>
<evidence type="ECO:0000256" key="4">
    <source>
        <dbReference type="ARBA" id="ARBA00022496"/>
    </source>
</evidence>
<dbReference type="EMBL" id="PXYY01000017">
    <property type="protein sequence ID" value="PSJ80748.1"/>
    <property type="molecule type" value="Genomic_DNA"/>
</dbReference>
<evidence type="ECO:0000313" key="8">
    <source>
        <dbReference type="EMBL" id="PSJ80748.1"/>
    </source>
</evidence>